<proteinExistence type="predicted"/>
<sequence length="392" mass="44290">MAAASNPLPGASLSLAPTVEFVRPDLPAPAPERKVKYYRSASQIPNLPPEVAQQIEAVAQRYVFRANSYYLDLIDWNDPADPIRQLVIPRREELNDWGALDASNEASNYVVKGVQHKYRDTALVLVNSVCGAYCRYCFRKRLFMNDNDETIHDLSAAYEYIGQHTEITDVLLTGGDPLIMSTGKLRVILERFAAMPHVKTIRIGSKMPAFNPFRVTDDADLQALLREITSGPRAVYVMAHFDHPRELTPEAREGIACLIENGVRVVNQCPVIRGINDDADVLAELFTEMSLLGAPQYYLFQCRPTAGNQAYDIPITEGYQLFQQAQRKVSGLNRRARFSMSHASGKIEVVGLDAEHLYLRYHRARHPQDEGRVMVCRRDDSAHWFDDLVEVR</sequence>
<reference evidence="9" key="1">
    <citation type="submission" date="2020-07" db="EMBL/GenBank/DDBJ databases">
        <title>Huge and variable diversity of episymbiotic CPR bacteria and DPANN archaea in groundwater ecosystems.</title>
        <authorList>
            <person name="He C.Y."/>
            <person name="Keren R."/>
            <person name="Whittaker M."/>
            <person name="Farag I.F."/>
            <person name="Doudna J."/>
            <person name="Cate J.H.D."/>
            <person name="Banfield J.F."/>
        </authorList>
    </citation>
    <scope>NUCLEOTIDE SEQUENCE</scope>
    <source>
        <strain evidence="9">NC_groundwater_1813_Pr3_B-0.1um_71_17</strain>
    </source>
</reference>
<dbReference type="SFLD" id="SFLDS00029">
    <property type="entry name" value="Radical_SAM"/>
    <property type="match status" value="1"/>
</dbReference>
<dbReference type="InterPro" id="IPR013785">
    <property type="entry name" value="Aldolase_TIM"/>
</dbReference>
<dbReference type="CDD" id="cd01335">
    <property type="entry name" value="Radical_SAM"/>
    <property type="match status" value="1"/>
</dbReference>
<comment type="caution">
    <text evidence="9">The sequence shown here is derived from an EMBL/GenBank/DDBJ whole genome shotgun (WGS) entry which is preliminary data.</text>
</comment>
<dbReference type="Proteomes" id="UP000696931">
    <property type="component" value="Unassembled WGS sequence"/>
</dbReference>
<evidence type="ECO:0000256" key="6">
    <source>
        <dbReference type="ARBA" id="ARBA00023004"/>
    </source>
</evidence>
<evidence type="ECO:0000256" key="2">
    <source>
        <dbReference type="ARBA" id="ARBA00022485"/>
    </source>
</evidence>
<dbReference type="AlphaFoldDB" id="A0A933SCI0"/>
<dbReference type="GO" id="GO:0003824">
    <property type="term" value="F:catalytic activity"/>
    <property type="evidence" value="ECO:0007669"/>
    <property type="project" value="InterPro"/>
</dbReference>
<dbReference type="SUPFAM" id="SSF102114">
    <property type="entry name" value="Radical SAM enzymes"/>
    <property type="match status" value="1"/>
</dbReference>
<gene>
    <name evidence="9" type="ORF">HZA61_00450</name>
</gene>
<keyword evidence="6" id="KW-0408">Iron</keyword>
<evidence type="ECO:0000256" key="5">
    <source>
        <dbReference type="ARBA" id="ARBA00022898"/>
    </source>
</evidence>
<feature type="domain" description="Radical SAM core" evidence="8">
    <location>
        <begin position="116"/>
        <end position="332"/>
    </location>
</feature>
<protein>
    <submittedName>
        <fullName evidence="9">KamA family radical SAM protein</fullName>
    </submittedName>
</protein>
<evidence type="ECO:0000256" key="1">
    <source>
        <dbReference type="ARBA" id="ARBA00001933"/>
    </source>
</evidence>
<dbReference type="PANTHER" id="PTHR30538:SF0">
    <property type="entry name" value="L-LYSINE 2,3-AMINOMUTASE AQ_1632-RELATED"/>
    <property type="match status" value="1"/>
</dbReference>
<accession>A0A933SCI0</accession>
<dbReference type="PANTHER" id="PTHR30538">
    <property type="entry name" value="LYSINE 2,3-AMINOMUTASE-RELATED"/>
    <property type="match status" value="1"/>
</dbReference>
<evidence type="ECO:0000256" key="4">
    <source>
        <dbReference type="ARBA" id="ARBA00022723"/>
    </source>
</evidence>
<name>A0A933SCI0_UNCEI</name>
<evidence type="ECO:0000313" key="9">
    <source>
        <dbReference type="EMBL" id="MBI5167933.1"/>
    </source>
</evidence>
<keyword evidence="7" id="KW-0411">Iron-sulfur</keyword>
<evidence type="ECO:0000256" key="7">
    <source>
        <dbReference type="ARBA" id="ARBA00023014"/>
    </source>
</evidence>
<evidence type="ECO:0000256" key="3">
    <source>
        <dbReference type="ARBA" id="ARBA00022691"/>
    </source>
</evidence>
<dbReference type="SFLD" id="SFLDG01070">
    <property type="entry name" value="PLP-dependent"/>
    <property type="match status" value="1"/>
</dbReference>
<dbReference type="Gene3D" id="3.20.20.70">
    <property type="entry name" value="Aldolase class I"/>
    <property type="match status" value="1"/>
</dbReference>
<dbReference type="InterPro" id="IPR003739">
    <property type="entry name" value="Lys_aminomutase/Glu_NH3_mut"/>
</dbReference>
<keyword evidence="4" id="KW-0479">Metal-binding</keyword>
<dbReference type="GO" id="GO:0046872">
    <property type="term" value="F:metal ion binding"/>
    <property type="evidence" value="ECO:0007669"/>
    <property type="project" value="UniProtKB-KW"/>
</dbReference>
<keyword evidence="5" id="KW-0663">Pyridoxal phosphate</keyword>
<dbReference type="InterPro" id="IPR058240">
    <property type="entry name" value="rSAM_sf"/>
</dbReference>
<comment type="cofactor">
    <cofactor evidence="1">
        <name>pyridoxal 5'-phosphate</name>
        <dbReference type="ChEBI" id="CHEBI:597326"/>
    </cofactor>
</comment>
<dbReference type="GO" id="GO:0051539">
    <property type="term" value="F:4 iron, 4 sulfur cluster binding"/>
    <property type="evidence" value="ECO:0007669"/>
    <property type="project" value="UniProtKB-KW"/>
</dbReference>
<dbReference type="NCBIfam" id="TIGR00238">
    <property type="entry name" value="KamA family radical SAM protein"/>
    <property type="match status" value="1"/>
</dbReference>
<organism evidence="9 10">
    <name type="scientific">Eiseniibacteriota bacterium</name>
    <dbReference type="NCBI Taxonomy" id="2212470"/>
    <lineage>
        <taxon>Bacteria</taxon>
        <taxon>Candidatus Eiseniibacteriota</taxon>
    </lineage>
</organism>
<keyword evidence="2" id="KW-0004">4Fe-4S</keyword>
<dbReference type="EMBL" id="JACRIW010000004">
    <property type="protein sequence ID" value="MBI5167933.1"/>
    <property type="molecule type" value="Genomic_DNA"/>
</dbReference>
<dbReference type="PROSITE" id="PS51918">
    <property type="entry name" value="RADICAL_SAM"/>
    <property type="match status" value="1"/>
</dbReference>
<keyword evidence="3" id="KW-0949">S-adenosyl-L-methionine</keyword>
<evidence type="ECO:0000259" key="8">
    <source>
        <dbReference type="PROSITE" id="PS51918"/>
    </source>
</evidence>
<evidence type="ECO:0000313" key="10">
    <source>
        <dbReference type="Proteomes" id="UP000696931"/>
    </source>
</evidence>
<dbReference type="InterPro" id="IPR007197">
    <property type="entry name" value="rSAM"/>
</dbReference>